<dbReference type="InterPro" id="IPR036390">
    <property type="entry name" value="WH_DNA-bd_sf"/>
</dbReference>
<evidence type="ECO:0000313" key="2">
    <source>
        <dbReference type="EMBL" id="ADP09428.1"/>
    </source>
</evidence>
<dbReference type="AlphaFoldDB" id="G9BAL2"/>
<dbReference type="EMBL" id="HQ214610">
    <property type="protein sequence ID" value="ADP09428.1"/>
    <property type="molecule type" value="Genomic_DNA"/>
</dbReference>
<proteinExistence type="predicted"/>
<dbReference type="PANTHER" id="PTHR43252">
    <property type="entry name" value="TRANSCRIPTIONAL REGULATOR YQJI"/>
    <property type="match status" value="1"/>
</dbReference>
<dbReference type="InterPro" id="IPR036388">
    <property type="entry name" value="WH-like_DNA-bd_sf"/>
</dbReference>
<reference evidence="2" key="1">
    <citation type="journal article" date="2012" name="Environ. Microbiol.">
        <title>Genetic structure of three fosmid-fragments encoding 16S rRNA genes of the Miscellaneous Crenarchaeotic Group (MCG): implications for physiology and evolution of marine sedimentary archaea.</title>
        <authorList>
            <person name="Li P.Y."/>
            <person name="Xie B.B."/>
            <person name="Zhang X.Y."/>
            <person name="Qin Q.L."/>
            <person name="Dang H.Y."/>
            <person name="Wang X.M."/>
            <person name="Chen X.L."/>
            <person name="Yu J."/>
            <person name="Zhang Y.Z."/>
        </authorList>
    </citation>
    <scope>NUCLEOTIDE SEQUENCE</scope>
</reference>
<dbReference type="SUPFAM" id="SSF46785">
    <property type="entry name" value="Winged helix' DNA-binding domain"/>
    <property type="match status" value="1"/>
</dbReference>
<sequence>MSKVRSTVPRGFTRFYALYLISERPMTGKQIIEEAERRSEGAWRPSPGLIYPLLGRLVRDGLIVENDEGRFVITEEGRVTLEQHSMFQSQLEKQLSLVMKLGLSMFTAGKLLAEESMDRILGVTDLVKERVNTSSSDLQDRFYVKYRAFLESELEKMERSDKKE</sequence>
<organism evidence="2">
    <name type="scientific">uncultured marine crenarchaeote E6-3G</name>
    <dbReference type="NCBI Taxonomy" id="907719"/>
    <lineage>
        <taxon>Archaea</taxon>
        <taxon>Candidatus Bathyarchaeota</taxon>
        <taxon>environmental samples</taxon>
    </lineage>
</organism>
<dbReference type="PANTHER" id="PTHR43252:SF5">
    <property type="entry name" value="TRANSCRIPTIONAL REGULATOR, PADR-LIKE FAMILY"/>
    <property type="match status" value="1"/>
</dbReference>
<accession>G9BAL2</accession>
<name>G9BAL2_9ARCH</name>
<gene>
    <name evidence="2" type="ORF">E6-3G_13</name>
</gene>
<dbReference type="InterPro" id="IPR005149">
    <property type="entry name" value="Tscrpt_reg_PadR_N"/>
</dbReference>
<dbReference type="Pfam" id="PF03551">
    <property type="entry name" value="PadR"/>
    <property type="match status" value="1"/>
</dbReference>
<dbReference type="Gene3D" id="1.10.10.10">
    <property type="entry name" value="Winged helix-like DNA-binding domain superfamily/Winged helix DNA-binding domain"/>
    <property type="match status" value="1"/>
</dbReference>
<feature type="domain" description="Transcription regulator PadR N-terminal" evidence="1">
    <location>
        <begin position="18"/>
        <end position="82"/>
    </location>
</feature>
<protein>
    <submittedName>
        <fullName evidence="2">Transcriptional regulator</fullName>
    </submittedName>
</protein>
<evidence type="ECO:0000259" key="1">
    <source>
        <dbReference type="Pfam" id="PF03551"/>
    </source>
</evidence>